<feature type="compositionally biased region" description="Basic residues" evidence="1">
    <location>
        <begin position="216"/>
        <end position="225"/>
    </location>
</feature>
<gene>
    <name evidence="2" type="ORF">AVDCRST_MAG85-3746</name>
</gene>
<reference evidence="2" key="1">
    <citation type="submission" date="2020-02" db="EMBL/GenBank/DDBJ databases">
        <authorList>
            <person name="Meier V. D."/>
        </authorList>
    </citation>
    <scope>NUCLEOTIDE SEQUENCE</scope>
    <source>
        <strain evidence="2">AVDCRST_MAG85</strain>
    </source>
</reference>
<accession>A0A6J4TTG3</accession>
<proteinExistence type="predicted"/>
<feature type="non-terminal residue" evidence="2">
    <location>
        <position position="302"/>
    </location>
</feature>
<evidence type="ECO:0000313" key="2">
    <source>
        <dbReference type="EMBL" id="CAA9531817.1"/>
    </source>
</evidence>
<feature type="non-terminal residue" evidence="2">
    <location>
        <position position="1"/>
    </location>
</feature>
<feature type="compositionally biased region" description="Basic residues" evidence="1">
    <location>
        <begin position="283"/>
        <end position="292"/>
    </location>
</feature>
<dbReference type="AlphaFoldDB" id="A0A6J4TTG3"/>
<feature type="compositionally biased region" description="Basic and acidic residues" evidence="1">
    <location>
        <begin position="162"/>
        <end position="171"/>
    </location>
</feature>
<evidence type="ECO:0000256" key="1">
    <source>
        <dbReference type="SAM" id="MobiDB-lite"/>
    </source>
</evidence>
<feature type="compositionally biased region" description="Basic and acidic residues" evidence="1">
    <location>
        <begin position="60"/>
        <end position="76"/>
    </location>
</feature>
<feature type="compositionally biased region" description="Basic and acidic residues" evidence="1">
    <location>
        <begin position="248"/>
        <end position="260"/>
    </location>
</feature>
<name>A0A6J4TTG3_9ACTN</name>
<feature type="compositionally biased region" description="Basic residues" evidence="1">
    <location>
        <begin position="261"/>
        <end position="275"/>
    </location>
</feature>
<feature type="compositionally biased region" description="Basic residues" evidence="1">
    <location>
        <begin position="1"/>
        <end position="33"/>
    </location>
</feature>
<feature type="region of interest" description="Disordered" evidence="1">
    <location>
        <begin position="1"/>
        <end position="302"/>
    </location>
</feature>
<sequence>EASRPHRGGPRRRLWARGGRLARRGRADRHRRVRGEERPRQARAGRQRRGDGHAAAPAQREGHDAVRRRVRAVDRRSARRPAGRPTRGLVLLRQRCPRRQGCVGDRGPRRRPRLVGPPRLGRDEQGRGGRRLVPGAVRARPRRRAAVDADRVRRDGRRRLRPRAEAAERPRPRGRQVAARERRGLGVAAHRRRALGRDPRRSRGRAARAGTEGQRRLRPRRRGRHDRGAGRAGPRGAPAGGRRRARRRDPLARGAADVDRHRPRRRRRRGGRTHVLRADAARPLRRRRRGRPARGPAGGGAV</sequence>
<organism evidence="2">
    <name type="scientific">uncultured Solirubrobacteraceae bacterium</name>
    <dbReference type="NCBI Taxonomy" id="1162706"/>
    <lineage>
        <taxon>Bacteria</taxon>
        <taxon>Bacillati</taxon>
        <taxon>Actinomycetota</taxon>
        <taxon>Thermoleophilia</taxon>
        <taxon>Solirubrobacterales</taxon>
        <taxon>Solirubrobacteraceae</taxon>
        <taxon>environmental samples</taxon>
    </lineage>
</organism>
<dbReference type="EMBL" id="CADCVT010000421">
    <property type="protein sequence ID" value="CAA9531817.1"/>
    <property type="molecule type" value="Genomic_DNA"/>
</dbReference>
<protein>
    <submittedName>
        <fullName evidence="2">Uncharacterized protein</fullName>
    </submittedName>
</protein>